<evidence type="ECO:0000256" key="1">
    <source>
        <dbReference type="SAM" id="MobiDB-lite"/>
    </source>
</evidence>
<gene>
    <name evidence="2" type="ORF">N7498_001614</name>
</gene>
<dbReference type="OrthoDB" id="4367900at2759"/>
<dbReference type="Proteomes" id="UP001150904">
    <property type="component" value="Unassembled WGS sequence"/>
</dbReference>
<protein>
    <submittedName>
        <fullName evidence="2">Uncharacterized protein</fullName>
    </submittedName>
</protein>
<accession>A0A9W9TA50</accession>
<keyword evidence="3" id="KW-1185">Reference proteome</keyword>
<dbReference type="RefSeq" id="XP_058311020.1">
    <property type="nucleotide sequence ID" value="XM_058448676.1"/>
</dbReference>
<dbReference type="AlphaFoldDB" id="A0A9W9TA50"/>
<organism evidence="2 3">
    <name type="scientific">Penicillium cinerascens</name>
    <dbReference type="NCBI Taxonomy" id="70096"/>
    <lineage>
        <taxon>Eukaryota</taxon>
        <taxon>Fungi</taxon>
        <taxon>Dikarya</taxon>
        <taxon>Ascomycota</taxon>
        <taxon>Pezizomycotina</taxon>
        <taxon>Eurotiomycetes</taxon>
        <taxon>Eurotiomycetidae</taxon>
        <taxon>Eurotiales</taxon>
        <taxon>Aspergillaceae</taxon>
        <taxon>Penicillium</taxon>
    </lineage>
</organism>
<sequence>MDHPTSLSFSSRPASQEAPPAIRTARQRCTPVNPTGLLTTQFIQILRNAAVIAIPTLNLLGLYIICLWDCYVMKSAEQIHLDEEQQKLREANEWLEVENDSLVQRCNEQLLMLWGREHLSRQQVPRLGVAWDQAQETFWVLTHGFRFLRLWALNVSANVDGWISMNMDGPVQEDSDFDLDTRVMIEMFPKLIM</sequence>
<reference evidence="2" key="2">
    <citation type="journal article" date="2023" name="IMA Fungus">
        <title>Comparative genomic study of the Penicillium genus elucidates a diverse pangenome and 15 lateral gene transfer events.</title>
        <authorList>
            <person name="Petersen C."/>
            <person name="Sorensen T."/>
            <person name="Nielsen M.R."/>
            <person name="Sondergaard T.E."/>
            <person name="Sorensen J.L."/>
            <person name="Fitzpatrick D.A."/>
            <person name="Frisvad J.C."/>
            <person name="Nielsen K.L."/>
        </authorList>
    </citation>
    <scope>NUCLEOTIDE SEQUENCE</scope>
    <source>
        <strain evidence="2">IBT 15544</strain>
    </source>
</reference>
<feature type="region of interest" description="Disordered" evidence="1">
    <location>
        <begin position="1"/>
        <end position="22"/>
    </location>
</feature>
<evidence type="ECO:0000313" key="2">
    <source>
        <dbReference type="EMBL" id="KAJ5215207.1"/>
    </source>
</evidence>
<evidence type="ECO:0000313" key="3">
    <source>
        <dbReference type="Proteomes" id="UP001150904"/>
    </source>
</evidence>
<dbReference type="GeneID" id="83175977"/>
<feature type="compositionally biased region" description="Polar residues" evidence="1">
    <location>
        <begin position="1"/>
        <end position="14"/>
    </location>
</feature>
<name>A0A9W9TA50_9EURO</name>
<dbReference type="EMBL" id="JAPQKR010000005">
    <property type="protein sequence ID" value="KAJ5215207.1"/>
    <property type="molecule type" value="Genomic_DNA"/>
</dbReference>
<proteinExistence type="predicted"/>
<comment type="caution">
    <text evidence="2">The sequence shown here is derived from an EMBL/GenBank/DDBJ whole genome shotgun (WGS) entry which is preliminary data.</text>
</comment>
<reference evidence="2" key="1">
    <citation type="submission" date="2022-12" db="EMBL/GenBank/DDBJ databases">
        <authorList>
            <person name="Petersen C."/>
        </authorList>
    </citation>
    <scope>NUCLEOTIDE SEQUENCE</scope>
    <source>
        <strain evidence="2">IBT 15544</strain>
    </source>
</reference>